<keyword evidence="2" id="KW-1185">Reference proteome</keyword>
<protein>
    <submittedName>
        <fullName evidence="1">Uncharacterized protein</fullName>
    </submittedName>
</protein>
<gene>
    <name evidence="1" type="ORF">JI435_428310</name>
</gene>
<sequence length="100" mass="11135">MFNVQCRVCPSEGQGIHNCDQARLSCRRALTSARTGHSRSRVQRPFLCLHILLHRHGAPKQSPEPLIPKGHITSYQVCFPLNLQASALASRAELLHDDAI</sequence>
<proteinExistence type="predicted"/>
<organism evidence="1 2">
    <name type="scientific">Phaeosphaeria nodorum (strain SN15 / ATCC MYA-4574 / FGSC 10173)</name>
    <name type="common">Glume blotch fungus</name>
    <name type="synonym">Parastagonospora nodorum</name>
    <dbReference type="NCBI Taxonomy" id="321614"/>
    <lineage>
        <taxon>Eukaryota</taxon>
        <taxon>Fungi</taxon>
        <taxon>Dikarya</taxon>
        <taxon>Ascomycota</taxon>
        <taxon>Pezizomycotina</taxon>
        <taxon>Dothideomycetes</taxon>
        <taxon>Pleosporomycetidae</taxon>
        <taxon>Pleosporales</taxon>
        <taxon>Pleosporineae</taxon>
        <taxon>Phaeosphaeriaceae</taxon>
        <taxon>Parastagonospora</taxon>
    </lineage>
</organism>
<accession>A0A7U2EWW8</accession>
<evidence type="ECO:0000313" key="2">
    <source>
        <dbReference type="Proteomes" id="UP000663193"/>
    </source>
</evidence>
<dbReference type="VEuPathDB" id="FungiDB:JI435_428310"/>
<reference evidence="2" key="1">
    <citation type="journal article" date="2021" name="BMC Genomics">
        <title>Chromosome-level genome assembly and manually-curated proteome of model necrotroph Parastagonospora nodorum Sn15 reveals a genome-wide trove of candidate effector homologs, and redundancy of virulence-related functions within an accessory chromosome.</title>
        <authorList>
            <person name="Bertazzoni S."/>
            <person name="Jones D.A.B."/>
            <person name="Phan H.T."/>
            <person name="Tan K.-C."/>
            <person name="Hane J.K."/>
        </authorList>
    </citation>
    <scope>NUCLEOTIDE SEQUENCE [LARGE SCALE GENOMIC DNA]</scope>
    <source>
        <strain evidence="2">SN15 / ATCC MYA-4574 / FGSC 10173)</strain>
    </source>
</reference>
<name>A0A7U2EWW8_PHANO</name>
<dbReference type="EMBL" id="CP069024">
    <property type="protein sequence ID" value="QRC92464.1"/>
    <property type="molecule type" value="Genomic_DNA"/>
</dbReference>
<dbReference type="AlphaFoldDB" id="A0A7U2EWW8"/>
<dbReference type="Proteomes" id="UP000663193">
    <property type="component" value="Chromosome 2"/>
</dbReference>
<evidence type="ECO:0000313" key="1">
    <source>
        <dbReference type="EMBL" id="QRC92464.1"/>
    </source>
</evidence>